<dbReference type="PANTHER" id="PTHR10039">
    <property type="entry name" value="AMELOGENIN"/>
    <property type="match status" value="1"/>
</dbReference>
<feature type="compositionally biased region" description="Basic and acidic residues" evidence="2">
    <location>
        <begin position="136"/>
        <end position="149"/>
    </location>
</feature>
<protein>
    <recommendedName>
        <fullName evidence="3">Nephrocystin 3-like N-terminal domain-containing protein</fullName>
    </recommendedName>
</protein>
<dbReference type="Proteomes" id="UP000298030">
    <property type="component" value="Unassembled WGS sequence"/>
</dbReference>
<dbReference type="Pfam" id="PF24883">
    <property type="entry name" value="NPHP3_N"/>
    <property type="match status" value="1"/>
</dbReference>
<accession>A0A4Y7SE21</accession>
<feature type="domain" description="Nephrocystin 3-like N-terminal" evidence="3">
    <location>
        <begin position="222"/>
        <end position="370"/>
    </location>
</feature>
<keyword evidence="1" id="KW-0677">Repeat</keyword>
<dbReference type="SUPFAM" id="SSF52540">
    <property type="entry name" value="P-loop containing nucleoside triphosphate hydrolases"/>
    <property type="match status" value="1"/>
</dbReference>
<evidence type="ECO:0000313" key="5">
    <source>
        <dbReference type="Proteomes" id="UP000298030"/>
    </source>
</evidence>
<sequence length="1163" mass="128378">MSSPTAPGHTARWSGGVFCGLRLYTRRGQSSTVRALSEFHSGAATLHTGPIPDGSEDVELAVLPEDKPTYVQVSTLQASMEEAAAQELPPFVPLPPEAPLSIALVPSHPSPQCVEGTPACASLQPDGGKFKPQTRSPHDAAMEKERQSVHHFDSSTHHYGDFYSTSNTIHGPVTNVKHIENAYFPTRNQDALLWDTLPRQRDLSGQHCEYLDGSREDTAQYVLRWAKDPTGAATLFIYGPAGLGKSTLARHLTHRLRVDGRLAASVSLSGIPTDARGPASVVKLIAREIGERYSDAIPAILEAIRLCKDAPLEEHFERFLRDAVSSLKCPYPLIILFDAVDEWQSFGTLIKALPGLSSSASALRFILLGRLDPRARGFADASMHLYPLPPVSKHTMQCYFNHQFNDVRWINGQRPSPSQTTQLAELANGLFIWASIVCSLLKKRLSATTPNQTLEAILHSRRRLGENESLAGLYHQALLWLFPDSDDQELAQKYLGATLVLQQPLPLAAFSSLIDLPAHVAEEIQGALTALQIRRPADEHLVHPSVDLFHLSLLEYLQSKSASHGTPFSVSAFDAHSQLAELCLRKLPQCPPESPNLTCIRLSPQEEYIVKYLATHIQHGTPSVSPASSMEWEQTRHRDILQGLGVTQLRHWGGLLLDLVGSGYPLKENYADKEIGSLMCDVGAALGVGLFRIPWMEVAVRLQPHNPNIWYELGWAYCIRIGIDDSDAAEKAVLSHGNMLDIVKESGGSDRGEALLSLATSLHRRFTVTGNTEDVDRSISMHQELLGMHHHGHGMRGTILSSLANTVESRLKMVDPINNMDEVISIKREALYLCPSGHENRPSALRSLASSLESRFKTTACSTELDEAISLYREVLELSPPGHSYHAPALQYLAFSLESRFETTACIADLDEVRETLELSPPGHAERSSALQGLAFSLTSRFETTACTADLDEAIGLNREALELRPPGHKNRALALQCLALFLSYRFETTASTADIDESISLGREALELYPTGHVRRGGSLNDLASHLLQRYEAQGDRHDLEESISLGRESVALTPAGHLDRRYAPGTLALALRFRPEDLDESLCLRREVTSLMPPTHSRRWEWLMYLAFVLHCHYEHSGVVEELDEAISVCEEASSLCPPEHYLRPKLRNLQAKLAAPRSSP</sequence>
<dbReference type="InterPro" id="IPR011990">
    <property type="entry name" value="TPR-like_helical_dom_sf"/>
</dbReference>
<dbReference type="PANTHER" id="PTHR10039:SF17">
    <property type="entry name" value="FUNGAL STAND N-TERMINAL GOODBYE DOMAIN-CONTAINING PROTEIN-RELATED"/>
    <property type="match status" value="1"/>
</dbReference>
<evidence type="ECO:0000256" key="1">
    <source>
        <dbReference type="ARBA" id="ARBA00022737"/>
    </source>
</evidence>
<evidence type="ECO:0000256" key="2">
    <source>
        <dbReference type="SAM" id="MobiDB-lite"/>
    </source>
</evidence>
<dbReference type="Gene3D" id="3.40.50.300">
    <property type="entry name" value="P-loop containing nucleotide triphosphate hydrolases"/>
    <property type="match status" value="1"/>
</dbReference>
<dbReference type="InterPro" id="IPR056884">
    <property type="entry name" value="NPHP3-like_N"/>
</dbReference>
<proteinExistence type="predicted"/>
<name>A0A4Y7SE21_COPMI</name>
<organism evidence="4 5">
    <name type="scientific">Coprinellus micaceus</name>
    <name type="common">Glistening ink-cap mushroom</name>
    <name type="synonym">Coprinus micaceus</name>
    <dbReference type="NCBI Taxonomy" id="71717"/>
    <lineage>
        <taxon>Eukaryota</taxon>
        <taxon>Fungi</taxon>
        <taxon>Dikarya</taxon>
        <taxon>Basidiomycota</taxon>
        <taxon>Agaricomycotina</taxon>
        <taxon>Agaricomycetes</taxon>
        <taxon>Agaricomycetidae</taxon>
        <taxon>Agaricales</taxon>
        <taxon>Agaricineae</taxon>
        <taxon>Psathyrellaceae</taxon>
        <taxon>Coprinellus</taxon>
    </lineage>
</organism>
<evidence type="ECO:0000259" key="3">
    <source>
        <dbReference type="Pfam" id="PF24883"/>
    </source>
</evidence>
<dbReference type="SUPFAM" id="SSF48452">
    <property type="entry name" value="TPR-like"/>
    <property type="match status" value="1"/>
</dbReference>
<dbReference type="EMBL" id="QPFP01000159">
    <property type="protein sequence ID" value="TEB20038.1"/>
    <property type="molecule type" value="Genomic_DNA"/>
</dbReference>
<dbReference type="InterPro" id="IPR027417">
    <property type="entry name" value="P-loop_NTPase"/>
</dbReference>
<dbReference type="STRING" id="71717.A0A4Y7SE21"/>
<dbReference type="AlphaFoldDB" id="A0A4Y7SE21"/>
<reference evidence="4 5" key="1">
    <citation type="journal article" date="2019" name="Nat. Ecol. Evol.">
        <title>Megaphylogeny resolves global patterns of mushroom evolution.</title>
        <authorList>
            <person name="Varga T."/>
            <person name="Krizsan K."/>
            <person name="Foldi C."/>
            <person name="Dima B."/>
            <person name="Sanchez-Garcia M."/>
            <person name="Sanchez-Ramirez S."/>
            <person name="Szollosi G.J."/>
            <person name="Szarkandi J.G."/>
            <person name="Papp V."/>
            <person name="Albert L."/>
            <person name="Andreopoulos W."/>
            <person name="Angelini C."/>
            <person name="Antonin V."/>
            <person name="Barry K.W."/>
            <person name="Bougher N.L."/>
            <person name="Buchanan P."/>
            <person name="Buyck B."/>
            <person name="Bense V."/>
            <person name="Catcheside P."/>
            <person name="Chovatia M."/>
            <person name="Cooper J."/>
            <person name="Damon W."/>
            <person name="Desjardin D."/>
            <person name="Finy P."/>
            <person name="Geml J."/>
            <person name="Haridas S."/>
            <person name="Hughes K."/>
            <person name="Justo A."/>
            <person name="Karasinski D."/>
            <person name="Kautmanova I."/>
            <person name="Kiss B."/>
            <person name="Kocsube S."/>
            <person name="Kotiranta H."/>
            <person name="LaButti K.M."/>
            <person name="Lechner B.E."/>
            <person name="Liimatainen K."/>
            <person name="Lipzen A."/>
            <person name="Lukacs Z."/>
            <person name="Mihaltcheva S."/>
            <person name="Morgado L.N."/>
            <person name="Niskanen T."/>
            <person name="Noordeloos M.E."/>
            <person name="Ohm R.A."/>
            <person name="Ortiz-Santana B."/>
            <person name="Ovrebo C."/>
            <person name="Racz N."/>
            <person name="Riley R."/>
            <person name="Savchenko A."/>
            <person name="Shiryaev A."/>
            <person name="Soop K."/>
            <person name="Spirin V."/>
            <person name="Szebenyi C."/>
            <person name="Tomsovsky M."/>
            <person name="Tulloss R.E."/>
            <person name="Uehling J."/>
            <person name="Grigoriev I.V."/>
            <person name="Vagvolgyi C."/>
            <person name="Papp T."/>
            <person name="Martin F.M."/>
            <person name="Miettinen O."/>
            <person name="Hibbett D.S."/>
            <person name="Nagy L.G."/>
        </authorList>
    </citation>
    <scope>NUCLEOTIDE SEQUENCE [LARGE SCALE GENOMIC DNA]</scope>
    <source>
        <strain evidence="4 5">FP101781</strain>
    </source>
</reference>
<gene>
    <name evidence="4" type="ORF">FA13DRAFT_1801480</name>
</gene>
<evidence type="ECO:0000313" key="4">
    <source>
        <dbReference type="EMBL" id="TEB20038.1"/>
    </source>
</evidence>
<dbReference type="Gene3D" id="1.25.40.10">
    <property type="entry name" value="Tetratricopeptide repeat domain"/>
    <property type="match status" value="2"/>
</dbReference>
<dbReference type="OrthoDB" id="3261813at2759"/>
<keyword evidence="5" id="KW-1185">Reference proteome</keyword>
<comment type="caution">
    <text evidence="4">The sequence shown here is derived from an EMBL/GenBank/DDBJ whole genome shotgun (WGS) entry which is preliminary data.</text>
</comment>
<feature type="region of interest" description="Disordered" evidence="2">
    <location>
        <begin position="128"/>
        <end position="149"/>
    </location>
</feature>